<dbReference type="Proteomes" id="UP000254938">
    <property type="component" value="Unassembled WGS sequence"/>
</dbReference>
<organism evidence="1 2">
    <name type="scientific">Klebsiella pneumoniae</name>
    <dbReference type="NCBI Taxonomy" id="573"/>
    <lineage>
        <taxon>Bacteria</taxon>
        <taxon>Pseudomonadati</taxon>
        <taxon>Pseudomonadota</taxon>
        <taxon>Gammaproteobacteria</taxon>
        <taxon>Enterobacterales</taxon>
        <taxon>Enterobacteriaceae</taxon>
        <taxon>Klebsiella/Raoultella group</taxon>
        <taxon>Klebsiella</taxon>
        <taxon>Klebsiella pneumoniae complex</taxon>
    </lineage>
</organism>
<dbReference type="EMBL" id="UGKQ01000001">
    <property type="protein sequence ID" value="STS78429.1"/>
    <property type="molecule type" value="Genomic_DNA"/>
</dbReference>
<name>A0A377TGJ1_KLEPN</name>
<sequence length="288" mass="33231">MCAMDRSSDDSLSQSVRDALLHIKGLYNISPVSVCVRNQQRDVLYSNTSFEQMYDFFKTECVAGSFSGTFYELELMFSQLELDCMVLGKGCVLSKIFSCGKSNFQIRIECISLLDDDFYFFWQINLLITVPLPSRKMEVIKSKGNSDFDEAISKISDLNIIPLSFYVLGFSYLDISSYICVSEKIVKKRIDRSKEKVLEIYPSFSSFISDCYKTRKIYFFIENVYEYIMLMKVLNELGLFSPFISCAFLCNDLSIRSRIGEVVCQSVIPTLEIRILFPFTLMTTLMHF</sequence>
<gene>
    <name evidence="1" type="primary">traJ</name>
    <name evidence="1" type="ORF">NCTC9140_00060</name>
</gene>
<evidence type="ECO:0000313" key="2">
    <source>
        <dbReference type="Proteomes" id="UP000254938"/>
    </source>
</evidence>
<protein>
    <recommendedName>
        <fullName evidence="3">Conjugal transfer transcriptional regulator TraJ</fullName>
    </recommendedName>
</protein>
<proteinExistence type="predicted"/>
<dbReference type="AlphaFoldDB" id="A0A377TGJ1"/>
<reference evidence="1 2" key="1">
    <citation type="submission" date="2018-06" db="EMBL/GenBank/DDBJ databases">
        <authorList>
            <consortium name="Pathogen Informatics"/>
            <person name="Doyle S."/>
        </authorList>
    </citation>
    <scope>NUCLEOTIDE SEQUENCE [LARGE SCALE GENOMIC DNA]</scope>
    <source>
        <strain evidence="1 2">NCTC9140</strain>
    </source>
</reference>
<accession>A0A377TGJ1</accession>
<evidence type="ECO:0000313" key="1">
    <source>
        <dbReference type="EMBL" id="STS78429.1"/>
    </source>
</evidence>
<dbReference type="Gene3D" id="3.30.450.20">
    <property type="entry name" value="PAS domain"/>
    <property type="match status" value="1"/>
</dbReference>
<evidence type="ECO:0008006" key="3">
    <source>
        <dbReference type="Google" id="ProtNLM"/>
    </source>
</evidence>